<protein>
    <submittedName>
        <fullName evidence="2">Uncharacterized protein</fullName>
    </submittedName>
</protein>
<keyword evidence="1" id="KW-1133">Transmembrane helix</keyword>
<keyword evidence="1" id="KW-0472">Membrane</keyword>
<feature type="transmembrane region" description="Helical" evidence="1">
    <location>
        <begin position="175"/>
        <end position="200"/>
    </location>
</feature>
<feature type="transmembrane region" description="Helical" evidence="1">
    <location>
        <begin position="88"/>
        <end position="112"/>
    </location>
</feature>
<name>A0A512ICI5_9MICC</name>
<evidence type="ECO:0000313" key="3">
    <source>
        <dbReference type="Proteomes" id="UP000321103"/>
    </source>
</evidence>
<evidence type="ECO:0000256" key="1">
    <source>
        <dbReference type="SAM" id="Phobius"/>
    </source>
</evidence>
<feature type="transmembrane region" description="Helical" evidence="1">
    <location>
        <begin position="237"/>
        <end position="258"/>
    </location>
</feature>
<feature type="transmembrane region" description="Helical" evidence="1">
    <location>
        <begin position="150"/>
        <end position="169"/>
    </location>
</feature>
<reference evidence="2 3" key="1">
    <citation type="submission" date="2019-07" db="EMBL/GenBank/DDBJ databases">
        <title>Whole genome shotgun sequence of Kocuria turfanensis NBRC 107627.</title>
        <authorList>
            <person name="Hosoyama A."/>
            <person name="Uohara A."/>
            <person name="Ohji S."/>
            <person name="Ichikawa N."/>
        </authorList>
    </citation>
    <scope>NUCLEOTIDE SEQUENCE [LARGE SCALE GENOMIC DNA]</scope>
    <source>
        <strain evidence="2 3">NBRC 107627</strain>
    </source>
</reference>
<comment type="caution">
    <text evidence="2">The sequence shown here is derived from an EMBL/GenBank/DDBJ whole genome shotgun (WGS) entry which is preliminary data.</text>
</comment>
<dbReference type="AlphaFoldDB" id="A0A512ICI5"/>
<dbReference type="Proteomes" id="UP000321103">
    <property type="component" value="Unassembled WGS sequence"/>
</dbReference>
<keyword evidence="3" id="KW-1185">Reference proteome</keyword>
<evidence type="ECO:0000313" key="2">
    <source>
        <dbReference type="EMBL" id="GEO95402.1"/>
    </source>
</evidence>
<dbReference type="STRING" id="388357.GCA_001580365_00645"/>
<feature type="transmembrane region" description="Helical" evidence="1">
    <location>
        <begin position="118"/>
        <end position="138"/>
    </location>
</feature>
<keyword evidence="1" id="KW-0812">Transmembrane</keyword>
<organism evidence="2 3">
    <name type="scientific">Kocuria turfanensis</name>
    <dbReference type="NCBI Taxonomy" id="388357"/>
    <lineage>
        <taxon>Bacteria</taxon>
        <taxon>Bacillati</taxon>
        <taxon>Actinomycetota</taxon>
        <taxon>Actinomycetes</taxon>
        <taxon>Micrococcales</taxon>
        <taxon>Micrococcaceae</taxon>
        <taxon>Kocuria</taxon>
    </lineage>
</organism>
<gene>
    <name evidence="2" type="ORF">KTU01_15250</name>
</gene>
<proteinExistence type="predicted"/>
<accession>A0A512ICI5</accession>
<dbReference type="RefSeq" id="WP_062734412.1">
    <property type="nucleotide sequence ID" value="NZ_BJZS01000038.1"/>
</dbReference>
<dbReference type="EMBL" id="BJZS01000038">
    <property type="protein sequence ID" value="GEO95402.1"/>
    <property type="molecule type" value="Genomic_DNA"/>
</dbReference>
<sequence>MNTVPHPHAPAHEVWQRPFVRSHRSWCDDFVVELRLRAVPGPVIGDRLGEVETHCAATGDTPIEAFGDPVAYAARIAEEGGTAPVSGVWTVTLLSAAQVVALLVGTAAVTAWARGESLAYDVVQVGFLGVFVLVLLCLPRLVRPLVRHPWAVGAPLAVGVPLLALGAAFSDRWDLPVALVLPSAPVAVGLFVAVLGLAWWQLRELDRGLGDDLVTSPLPPESGSPAGEGTTLRRWTALLPACMIPVAYPVLAAFGWMLA</sequence>